<dbReference type="Proteomes" id="UP001633002">
    <property type="component" value="Unassembled WGS sequence"/>
</dbReference>
<protein>
    <recommendedName>
        <fullName evidence="1">Reverse transcriptase zinc-binding domain-containing protein</fullName>
    </recommendedName>
</protein>
<sequence length="408" mass="46932">MRRFWSPAEIMLLHPNLQVKYSKTTKVLMEAWRSATKVLRFGGPVLFIPAVLDMEQLFTLLSKKLDIVTAACSAQESSPHQGTPRILGLEQLFTLLSKYTEWGALCHPQARSWFRKMGVNCLMQLKSATGNWTPLQQLAALKNLLPTRELLEYLDSFQLFLIRVNTDVPKLEDSPSWYWDATSSKITGWNHTTSTWRLILSSPIPDDSKLHDRWGNIATEITWTRRWKLTWTPGLPTSSNVWLWRLLRRGFFTGKKAQTFRVASGFCPRCPMIIESLEHIYWDCPSIRTRRLKIQELLEEPHSNITPAATLLQTVDGALMMKHCNIAPLLLVITECQATWADRTARIFRNSRSIQPAVSILSSVNETINFMFKDHGERQIPDRLKAAKSSVQEWMKRWQPPNITSTSP</sequence>
<feature type="domain" description="Reverse transcriptase zinc-binding" evidence="1">
    <location>
        <begin position="221"/>
        <end position="286"/>
    </location>
</feature>
<dbReference type="EMBL" id="JBJQOH010000004">
    <property type="protein sequence ID" value="KAL3689303.1"/>
    <property type="molecule type" value="Genomic_DNA"/>
</dbReference>
<gene>
    <name evidence="2" type="ORF">R1sor_015612</name>
</gene>
<keyword evidence="3" id="KW-1185">Reference proteome</keyword>
<dbReference type="Pfam" id="PF13966">
    <property type="entry name" value="zf-RVT"/>
    <property type="match status" value="1"/>
</dbReference>
<comment type="caution">
    <text evidence="2">The sequence shown here is derived from an EMBL/GenBank/DDBJ whole genome shotgun (WGS) entry which is preliminary data.</text>
</comment>
<dbReference type="InterPro" id="IPR026960">
    <property type="entry name" value="RVT-Znf"/>
</dbReference>
<evidence type="ECO:0000259" key="1">
    <source>
        <dbReference type="Pfam" id="PF13966"/>
    </source>
</evidence>
<proteinExistence type="predicted"/>
<evidence type="ECO:0000313" key="3">
    <source>
        <dbReference type="Proteomes" id="UP001633002"/>
    </source>
</evidence>
<accession>A0ABD3HD44</accession>
<name>A0ABD3HD44_9MARC</name>
<evidence type="ECO:0000313" key="2">
    <source>
        <dbReference type="EMBL" id="KAL3689303.1"/>
    </source>
</evidence>
<reference evidence="2 3" key="1">
    <citation type="submission" date="2024-09" db="EMBL/GenBank/DDBJ databases">
        <title>Chromosome-scale assembly of Riccia sorocarpa.</title>
        <authorList>
            <person name="Paukszto L."/>
        </authorList>
    </citation>
    <scope>NUCLEOTIDE SEQUENCE [LARGE SCALE GENOMIC DNA]</scope>
    <source>
        <strain evidence="2">LP-2024</strain>
        <tissue evidence="2">Aerial parts of the thallus</tissue>
    </source>
</reference>
<dbReference type="AlphaFoldDB" id="A0ABD3HD44"/>
<organism evidence="2 3">
    <name type="scientific">Riccia sorocarpa</name>
    <dbReference type="NCBI Taxonomy" id="122646"/>
    <lineage>
        <taxon>Eukaryota</taxon>
        <taxon>Viridiplantae</taxon>
        <taxon>Streptophyta</taxon>
        <taxon>Embryophyta</taxon>
        <taxon>Marchantiophyta</taxon>
        <taxon>Marchantiopsida</taxon>
        <taxon>Marchantiidae</taxon>
        <taxon>Marchantiales</taxon>
        <taxon>Ricciaceae</taxon>
        <taxon>Riccia</taxon>
    </lineage>
</organism>